<comment type="subcellular location">
    <subcellularLocation>
        <location evidence="1">Cell outer membrane</location>
    </subcellularLocation>
</comment>
<name>A0ABP9AEB3_9SPHI</name>
<dbReference type="CDD" id="cd08977">
    <property type="entry name" value="SusD"/>
    <property type="match status" value="1"/>
</dbReference>
<dbReference type="EMBL" id="BAABIQ010000003">
    <property type="protein sequence ID" value="GAA4780124.1"/>
    <property type="molecule type" value="Genomic_DNA"/>
</dbReference>
<comment type="caution">
    <text evidence="8">The sequence shown here is derived from an EMBL/GenBank/DDBJ whole genome shotgun (WGS) entry which is preliminary data.</text>
</comment>
<proteinExistence type="inferred from homology"/>
<evidence type="ECO:0000256" key="3">
    <source>
        <dbReference type="ARBA" id="ARBA00022729"/>
    </source>
</evidence>
<evidence type="ECO:0000256" key="5">
    <source>
        <dbReference type="ARBA" id="ARBA00023237"/>
    </source>
</evidence>
<protein>
    <submittedName>
        <fullName evidence="8">RagB/SusD family nutrient uptake outer membrane protein</fullName>
    </submittedName>
</protein>
<evidence type="ECO:0000259" key="7">
    <source>
        <dbReference type="Pfam" id="PF14322"/>
    </source>
</evidence>
<keyword evidence="5" id="KW-0998">Cell outer membrane</keyword>
<evidence type="ECO:0000256" key="1">
    <source>
        <dbReference type="ARBA" id="ARBA00004442"/>
    </source>
</evidence>
<evidence type="ECO:0000313" key="8">
    <source>
        <dbReference type="EMBL" id="GAA4780124.1"/>
    </source>
</evidence>
<dbReference type="InterPro" id="IPR033985">
    <property type="entry name" value="SusD-like_N"/>
</dbReference>
<dbReference type="PROSITE" id="PS51257">
    <property type="entry name" value="PROKAR_LIPOPROTEIN"/>
    <property type="match status" value="1"/>
</dbReference>
<dbReference type="Proteomes" id="UP001501411">
    <property type="component" value="Unassembled WGS sequence"/>
</dbReference>
<dbReference type="InterPro" id="IPR011990">
    <property type="entry name" value="TPR-like_helical_dom_sf"/>
</dbReference>
<dbReference type="Gene3D" id="1.25.40.390">
    <property type="match status" value="1"/>
</dbReference>
<dbReference type="RefSeq" id="WP_345229996.1">
    <property type="nucleotide sequence ID" value="NZ_BAABIQ010000003.1"/>
</dbReference>
<gene>
    <name evidence="8" type="ORF">GCM10023231_03790</name>
</gene>
<dbReference type="SUPFAM" id="SSF48452">
    <property type="entry name" value="TPR-like"/>
    <property type="match status" value="1"/>
</dbReference>
<organism evidence="8 9">
    <name type="scientific">Olivibacter ginsenosidimutans</name>
    <dbReference type="NCBI Taxonomy" id="1176537"/>
    <lineage>
        <taxon>Bacteria</taxon>
        <taxon>Pseudomonadati</taxon>
        <taxon>Bacteroidota</taxon>
        <taxon>Sphingobacteriia</taxon>
        <taxon>Sphingobacteriales</taxon>
        <taxon>Sphingobacteriaceae</taxon>
        <taxon>Olivibacter</taxon>
    </lineage>
</organism>
<evidence type="ECO:0000256" key="4">
    <source>
        <dbReference type="ARBA" id="ARBA00023136"/>
    </source>
</evidence>
<evidence type="ECO:0000256" key="2">
    <source>
        <dbReference type="ARBA" id="ARBA00006275"/>
    </source>
</evidence>
<evidence type="ECO:0000259" key="6">
    <source>
        <dbReference type="Pfam" id="PF07980"/>
    </source>
</evidence>
<keyword evidence="4" id="KW-0472">Membrane</keyword>
<reference evidence="9" key="1">
    <citation type="journal article" date="2019" name="Int. J. Syst. Evol. Microbiol.">
        <title>The Global Catalogue of Microorganisms (GCM) 10K type strain sequencing project: providing services to taxonomists for standard genome sequencing and annotation.</title>
        <authorList>
            <consortium name="The Broad Institute Genomics Platform"/>
            <consortium name="The Broad Institute Genome Sequencing Center for Infectious Disease"/>
            <person name="Wu L."/>
            <person name="Ma J."/>
        </authorList>
    </citation>
    <scope>NUCLEOTIDE SEQUENCE [LARGE SCALE GENOMIC DNA]</scope>
    <source>
        <strain evidence="9">JCM 18200</strain>
    </source>
</reference>
<evidence type="ECO:0000313" key="9">
    <source>
        <dbReference type="Proteomes" id="UP001501411"/>
    </source>
</evidence>
<accession>A0ABP9AEB3</accession>
<keyword evidence="9" id="KW-1185">Reference proteome</keyword>
<sequence length="495" mass="56413">MHYLTKFMVMNHINKPLLQYSLILLVFSFILVSCQKELEENPQAVNAEDFYNTAEEVETAVNAIYTPLRITMFPNYIATLECQSDWLYGRGSWDPLSQYQGLNDANVTRVSGFWDVFYRSIRNANLVIQKAPLGTSISVEDVNRFVAEAKFLRAFCYFQLVRNWGGVPLRNENNMLEPNLPKSSVEDVYQFILADLLEAESNLPTTQADGGRPTVWAAKTLLGDVYLQLGQYEQAEAKASEVMATGNFSLVKIANKEDFQQQLYGPDIQTTSEEIFSFKYARLPDQGNYILWISNHPSTKLFSFDGAYAVHGYATNPNYINQDEADIRKQLWDKIDFGLGPNTLVSSKYVDQKAISQTGAGNDQPIYRYAEVLLLYAEANCRIQHAVTTEAMEALNQVHRRAYGLDPKIPSDIDLKLADYTAETFIDRIIQERGYEFVYEGKRWLELKRTGKVDELISYGKGKTVAEKHLLWPIPVSEMNYNKALDPKVDQNPGY</sequence>
<dbReference type="Pfam" id="PF14322">
    <property type="entry name" value="SusD-like_3"/>
    <property type="match status" value="1"/>
</dbReference>
<comment type="similarity">
    <text evidence="2">Belongs to the SusD family.</text>
</comment>
<keyword evidence="3" id="KW-0732">Signal</keyword>
<feature type="domain" description="SusD-like N-terminal" evidence="7">
    <location>
        <begin position="107"/>
        <end position="227"/>
    </location>
</feature>
<dbReference type="InterPro" id="IPR012944">
    <property type="entry name" value="SusD_RagB_dom"/>
</dbReference>
<feature type="domain" description="RagB/SusD" evidence="6">
    <location>
        <begin position="313"/>
        <end position="495"/>
    </location>
</feature>
<dbReference type="Pfam" id="PF07980">
    <property type="entry name" value="SusD_RagB"/>
    <property type="match status" value="1"/>
</dbReference>